<dbReference type="Pfam" id="PF01433">
    <property type="entry name" value="Peptidase_M1"/>
    <property type="match status" value="1"/>
</dbReference>
<evidence type="ECO:0000256" key="8">
    <source>
        <dbReference type="ARBA" id="ARBA00022801"/>
    </source>
</evidence>
<keyword evidence="7" id="KW-0479">Metal-binding</keyword>
<feature type="domain" description="Peptidase M1 membrane alanine aminopeptidase" evidence="13">
    <location>
        <begin position="316"/>
        <end position="458"/>
    </location>
</feature>
<dbReference type="Gene3D" id="2.60.40.1730">
    <property type="entry name" value="tricorn interacting facor f3 domain"/>
    <property type="match status" value="1"/>
</dbReference>
<keyword evidence="10" id="KW-0482">Metalloprotease</keyword>
<keyword evidence="9" id="KW-0862">Zinc</keyword>
<dbReference type="Pfam" id="PF17900">
    <property type="entry name" value="Peptidase_M1_N"/>
    <property type="match status" value="1"/>
</dbReference>
<dbReference type="InterPro" id="IPR042097">
    <property type="entry name" value="Aminopeptidase_N-like_N_sf"/>
</dbReference>
<dbReference type="PANTHER" id="PTHR11533">
    <property type="entry name" value="PROTEASE M1 ZINC METALLOPROTEASE"/>
    <property type="match status" value="1"/>
</dbReference>
<dbReference type="Gene3D" id="1.10.390.10">
    <property type="entry name" value="Neutral Protease Domain 2"/>
    <property type="match status" value="1"/>
</dbReference>
<evidence type="ECO:0000256" key="1">
    <source>
        <dbReference type="ARBA" id="ARBA00000098"/>
    </source>
</evidence>
<dbReference type="GO" id="GO:0008237">
    <property type="term" value="F:metallopeptidase activity"/>
    <property type="evidence" value="ECO:0007669"/>
    <property type="project" value="UniProtKB-KW"/>
</dbReference>
<proteinExistence type="inferred from homology"/>
<dbReference type="GO" id="GO:0016285">
    <property type="term" value="F:alanyl aminopeptidase activity"/>
    <property type="evidence" value="ECO:0007669"/>
    <property type="project" value="UniProtKB-EC"/>
</dbReference>
<reference evidence="15" key="1">
    <citation type="submission" date="2021-02" db="EMBL/GenBank/DDBJ databases">
        <title>Natrosporangium hydrolyticum gen. nov., sp. nov, a haloalkaliphilic actinobacterium from a soda solonchak soil.</title>
        <authorList>
            <person name="Sorokin D.Y."/>
            <person name="Khijniak T.V."/>
            <person name="Zakharycheva A.P."/>
            <person name="Boueva O.V."/>
            <person name="Ariskina E.V."/>
            <person name="Hahnke R.L."/>
            <person name="Bunk B."/>
            <person name="Sproer C."/>
            <person name="Schumann P."/>
            <person name="Evtushenko L.I."/>
            <person name="Kublanov I.V."/>
        </authorList>
    </citation>
    <scope>NUCLEOTIDE SEQUENCE</scope>
    <source>
        <strain evidence="15">DSM 106523</strain>
    </source>
</reference>
<dbReference type="PRINTS" id="PR00756">
    <property type="entry name" value="ALADIPTASE"/>
</dbReference>
<dbReference type="EC" id="3.4.11.2" evidence="4"/>
<dbReference type="InterPro" id="IPR014782">
    <property type="entry name" value="Peptidase_M1_dom"/>
</dbReference>
<accession>A0A895YLN4</accession>
<comment type="cofactor">
    <cofactor evidence="2">
        <name>Zn(2+)</name>
        <dbReference type="ChEBI" id="CHEBI:29105"/>
    </cofactor>
</comment>
<dbReference type="InterPro" id="IPR027268">
    <property type="entry name" value="Peptidase_M4/M1_CTD_sf"/>
</dbReference>
<dbReference type="GO" id="GO:0006508">
    <property type="term" value="P:proteolysis"/>
    <property type="evidence" value="ECO:0007669"/>
    <property type="project" value="UniProtKB-KW"/>
</dbReference>
<evidence type="ECO:0000256" key="7">
    <source>
        <dbReference type="ARBA" id="ARBA00022723"/>
    </source>
</evidence>
<evidence type="ECO:0000313" key="15">
    <source>
        <dbReference type="EMBL" id="QSB15586.1"/>
    </source>
</evidence>
<evidence type="ECO:0000256" key="2">
    <source>
        <dbReference type="ARBA" id="ARBA00001947"/>
    </source>
</evidence>
<dbReference type="AlphaFoldDB" id="A0A895YLN4"/>
<evidence type="ECO:0000256" key="11">
    <source>
        <dbReference type="ARBA" id="ARBA00029811"/>
    </source>
</evidence>
<dbReference type="SUPFAM" id="SSF55486">
    <property type="entry name" value="Metalloproteases ('zincins'), catalytic domain"/>
    <property type="match status" value="1"/>
</dbReference>
<evidence type="ECO:0000259" key="13">
    <source>
        <dbReference type="Pfam" id="PF01433"/>
    </source>
</evidence>
<evidence type="ECO:0000256" key="5">
    <source>
        <dbReference type="ARBA" id="ARBA00015611"/>
    </source>
</evidence>
<evidence type="ECO:0000256" key="6">
    <source>
        <dbReference type="ARBA" id="ARBA00022670"/>
    </source>
</evidence>
<evidence type="ECO:0000256" key="10">
    <source>
        <dbReference type="ARBA" id="ARBA00023049"/>
    </source>
</evidence>
<sequence>MVIALGLALAGCSFGDSADPQPTRSVASPPVTGAVGLGDPYFPAYGDAGYTVDHYHLRVRYDPSSQQLAGAATIEATAADEGLASFGFDLSGLTVETVTVDGTPAEAARGDEKLLVTPAEPVAAGAEFVVEVGYGGVPEPVHSPQLGTNGFHHTDDGAFVIGQPRSASTWYPANDHPSDKATYTIDLTVPDGLAAISNGVPLGRESTDGWTTWQWEERTPMASYLTTLAIGDYRVHEAEHAGRPMVTAVHSDLPETVDEQLQRSGEIADVLSEWFGPYPVDAYGGIALSDRRINFALETQSRPIYGPGFFASGDATWVIVHELAHQWFGNSVSINTWDEIWLNEGFATYAEWLWEEQDGGDTVQETFDVYWEGPYAEESDWSPPPGDPGAAALLTAPVYLRGAMTLHALRLTVGEEAFFEILRTWPAEQRNRNATTGQLIALSERISGQSLRPLFDAWLYGTDRPPYPG</sequence>
<evidence type="ECO:0000256" key="3">
    <source>
        <dbReference type="ARBA" id="ARBA00010136"/>
    </source>
</evidence>
<name>A0A895YLN4_9ACTN</name>
<dbReference type="InterPro" id="IPR001930">
    <property type="entry name" value="Peptidase_M1"/>
</dbReference>
<dbReference type="KEGG" id="nhy:JQS43_04340"/>
<keyword evidence="6" id="KW-0645">Protease</keyword>
<evidence type="ECO:0000256" key="9">
    <source>
        <dbReference type="ARBA" id="ARBA00022833"/>
    </source>
</evidence>
<evidence type="ECO:0000313" key="16">
    <source>
        <dbReference type="Proteomes" id="UP000662857"/>
    </source>
</evidence>
<dbReference type="InterPro" id="IPR050344">
    <property type="entry name" value="Peptidase_M1_aminopeptidases"/>
</dbReference>
<comment type="catalytic activity">
    <reaction evidence="1">
        <text>Release of an N-terminal amino acid, Xaa-|-Yaa- from a peptide, amide or arylamide. Xaa is preferably Ala, but may be most amino acids including Pro (slow action). When a terminal hydrophobic residue is followed by a prolyl residue, the two may be released as an intact Xaa-Pro dipeptide.</text>
        <dbReference type="EC" id="3.4.11.2"/>
    </reaction>
</comment>
<gene>
    <name evidence="15" type="ORF">JQS43_04340</name>
</gene>
<comment type="similarity">
    <text evidence="3">Belongs to the peptidase M1 family.</text>
</comment>
<keyword evidence="16" id="KW-1185">Reference proteome</keyword>
<keyword evidence="8" id="KW-0378">Hydrolase</keyword>
<evidence type="ECO:0000259" key="14">
    <source>
        <dbReference type="Pfam" id="PF17900"/>
    </source>
</evidence>
<dbReference type="RefSeq" id="WP_239677765.1">
    <property type="nucleotide sequence ID" value="NZ_CP070499.1"/>
</dbReference>
<feature type="domain" description="Aminopeptidase N-like N-terminal" evidence="14">
    <location>
        <begin position="53"/>
        <end position="225"/>
    </location>
</feature>
<dbReference type="InterPro" id="IPR045357">
    <property type="entry name" value="Aminopeptidase_N-like_N"/>
</dbReference>
<organism evidence="15 16">
    <name type="scientific">Natronosporangium hydrolyticum</name>
    <dbReference type="NCBI Taxonomy" id="2811111"/>
    <lineage>
        <taxon>Bacteria</taxon>
        <taxon>Bacillati</taxon>
        <taxon>Actinomycetota</taxon>
        <taxon>Actinomycetes</taxon>
        <taxon>Micromonosporales</taxon>
        <taxon>Micromonosporaceae</taxon>
        <taxon>Natronosporangium</taxon>
    </lineage>
</organism>
<dbReference type="EMBL" id="CP070499">
    <property type="protein sequence ID" value="QSB15586.1"/>
    <property type="molecule type" value="Genomic_DNA"/>
</dbReference>
<dbReference type="PANTHER" id="PTHR11533:SF297">
    <property type="entry name" value="AMINOPEPTIDASE N"/>
    <property type="match status" value="1"/>
</dbReference>
<dbReference type="SUPFAM" id="SSF63737">
    <property type="entry name" value="Leukotriene A4 hydrolase N-terminal domain"/>
    <property type="match status" value="1"/>
</dbReference>
<dbReference type="GO" id="GO:0008270">
    <property type="term" value="F:zinc ion binding"/>
    <property type="evidence" value="ECO:0007669"/>
    <property type="project" value="InterPro"/>
</dbReference>
<dbReference type="CDD" id="cd09603">
    <property type="entry name" value="M1_APN_like"/>
    <property type="match status" value="1"/>
</dbReference>
<protein>
    <recommendedName>
        <fullName evidence="5">Aminopeptidase N</fullName>
        <ecNumber evidence="4">3.4.11.2</ecNumber>
    </recommendedName>
    <alternativeName>
        <fullName evidence="11">Alanine aminopeptidase</fullName>
    </alternativeName>
    <alternativeName>
        <fullName evidence="12">Lysyl aminopeptidase</fullName>
    </alternativeName>
</protein>
<evidence type="ECO:0000256" key="12">
    <source>
        <dbReference type="ARBA" id="ARBA00031533"/>
    </source>
</evidence>
<evidence type="ECO:0000256" key="4">
    <source>
        <dbReference type="ARBA" id="ARBA00012564"/>
    </source>
</evidence>
<dbReference type="Proteomes" id="UP000662857">
    <property type="component" value="Chromosome"/>
</dbReference>